<dbReference type="OrthoDB" id="5670831at2"/>
<feature type="transmembrane region" description="Helical" evidence="8">
    <location>
        <begin position="12"/>
        <end position="33"/>
    </location>
</feature>
<dbReference type="PANTHER" id="PTHR23502">
    <property type="entry name" value="MAJOR FACILITATOR SUPERFAMILY"/>
    <property type="match status" value="1"/>
</dbReference>
<keyword evidence="5 8" id="KW-0812">Transmembrane</keyword>
<evidence type="ECO:0000256" key="5">
    <source>
        <dbReference type="ARBA" id="ARBA00022692"/>
    </source>
</evidence>
<dbReference type="RefSeq" id="WP_117003962.1">
    <property type="nucleotide sequence ID" value="NZ_BMJS01000054.1"/>
</dbReference>
<dbReference type="NCBIfam" id="TIGR00710">
    <property type="entry name" value="efflux_Bcr_CflA"/>
    <property type="match status" value="1"/>
</dbReference>
<gene>
    <name evidence="10" type="ORF">GCM10010995_26350</name>
</gene>
<evidence type="ECO:0000256" key="1">
    <source>
        <dbReference type="ARBA" id="ARBA00004651"/>
    </source>
</evidence>
<feature type="transmembrane region" description="Helical" evidence="8">
    <location>
        <begin position="224"/>
        <end position="246"/>
    </location>
</feature>
<feature type="transmembrane region" description="Helical" evidence="8">
    <location>
        <begin position="142"/>
        <end position="165"/>
    </location>
</feature>
<dbReference type="AlphaFoldDB" id="A0A8J3E9G1"/>
<dbReference type="GO" id="GO:0042910">
    <property type="term" value="F:xenobiotic transmembrane transporter activity"/>
    <property type="evidence" value="ECO:0007669"/>
    <property type="project" value="InterPro"/>
</dbReference>
<evidence type="ECO:0000256" key="8">
    <source>
        <dbReference type="RuleBase" id="RU365088"/>
    </source>
</evidence>
<reference evidence="10" key="1">
    <citation type="journal article" date="2014" name="Int. J. Syst. Evol. Microbiol.">
        <title>Complete genome sequence of Corynebacterium casei LMG S-19264T (=DSM 44701T), isolated from a smear-ripened cheese.</title>
        <authorList>
            <consortium name="US DOE Joint Genome Institute (JGI-PGF)"/>
            <person name="Walter F."/>
            <person name="Albersmeier A."/>
            <person name="Kalinowski J."/>
            <person name="Ruckert C."/>
        </authorList>
    </citation>
    <scope>NUCLEOTIDE SEQUENCE</scope>
    <source>
        <strain evidence="10">CGMCC 1.15758</strain>
    </source>
</reference>
<dbReference type="InterPro" id="IPR011701">
    <property type="entry name" value="MFS"/>
</dbReference>
<feature type="transmembrane region" description="Helical" evidence="8">
    <location>
        <begin position="349"/>
        <end position="368"/>
    </location>
</feature>
<dbReference type="Gene3D" id="1.20.1720.10">
    <property type="entry name" value="Multidrug resistance protein D"/>
    <property type="match status" value="1"/>
</dbReference>
<evidence type="ECO:0000313" key="10">
    <source>
        <dbReference type="EMBL" id="GGG07520.1"/>
    </source>
</evidence>
<evidence type="ECO:0000256" key="6">
    <source>
        <dbReference type="ARBA" id="ARBA00022989"/>
    </source>
</evidence>
<evidence type="ECO:0000256" key="7">
    <source>
        <dbReference type="ARBA" id="ARBA00023136"/>
    </source>
</evidence>
<feature type="transmembrane region" description="Helical" evidence="8">
    <location>
        <begin position="286"/>
        <end position="306"/>
    </location>
</feature>
<evidence type="ECO:0000256" key="2">
    <source>
        <dbReference type="ARBA" id="ARBA00006236"/>
    </source>
</evidence>
<feature type="transmembrane region" description="Helical" evidence="8">
    <location>
        <begin position="252"/>
        <end position="274"/>
    </location>
</feature>
<evidence type="ECO:0000256" key="3">
    <source>
        <dbReference type="ARBA" id="ARBA00022448"/>
    </source>
</evidence>
<dbReference type="InterPro" id="IPR020846">
    <property type="entry name" value="MFS_dom"/>
</dbReference>
<organism evidence="10 11">
    <name type="scientific">Cysteiniphilum litorale</name>
    <dbReference type="NCBI Taxonomy" id="2056700"/>
    <lineage>
        <taxon>Bacteria</taxon>
        <taxon>Pseudomonadati</taxon>
        <taxon>Pseudomonadota</taxon>
        <taxon>Gammaproteobacteria</taxon>
        <taxon>Thiotrichales</taxon>
        <taxon>Fastidiosibacteraceae</taxon>
        <taxon>Cysteiniphilum</taxon>
    </lineage>
</organism>
<evidence type="ECO:0000313" key="11">
    <source>
        <dbReference type="Proteomes" id="UP000636949"/>
    </source>
</evidence>
<reference evidence="10" key="2">
    <citation type="submission" date="2020-09" db="EMBL/GenBank/DDBJ databases">
        <authorList>
            <person name="Sun Q."/>
            <person name="Zhou Y."/>
        </authorList>
    </citation>
    <scope>NUCLEOTIDE SEQUENCE</scope>
    <source>
        <strain evidence="10">CGMCC 1.15758</strain>
    </source>
</reference>
<dbReference type="GO" id="GO:0005886">
    <property type="term" value="C:plasma membrane"/>
    <property type="evidence" value="ECO:0007669"/>
    <property type="project" value="UniProtKB-SubCell"/>
</dbReference>
<dbReference type="InterPro" id="IPR004812">
    <property type="entry name" value="Efflux_drug-R_Bcr/CmlA"/>
</dbReference>
<feature type="transmembrane region" description="Helical" evidence="8">
    <location>
        <begin position="45"/>
        <end position="68"/>
    </location>
</feature>
<protein>
    <recommendedName>
        <fullName evidence="8">Bcr/CflA family efflux transporter</fullName>
    </recommendedName>
</protein>
<feature type="transmembrane region" description="Helical" evidence="8">
    <location>
        <begin position="374"/>
        <end position="394"/>
    </location>
</feature>
<feature type="domain" description="Major facilitator superfamily (MFS) profile" evidence="9">
    <location>
        <begin position="14"/>
        <end position="398"/>
    </location>
</feature>
<dbReference type="InterPro" id="IPR036259">
    <property type="entry name" value="MFS_trans_sf"/>
</dbReference>
<keyword evidence="11" id="KW-1185">Reference proteome</keyword>
<feature type="transmembrane region" description="Helical" evidence="8">
    <location>
        <begin position="80"/>
        <end position="106"/>
    </location>
</feature>
<comment type="subcellular location">
    <subcellularLocation>
        <location evidence="8">Cell inner membrane</location>
        <topology evidence="8">Multi-pass membrane protein</topology>
    </subcellularLocation>
    <subcellularLocation>
        <location evidence="1">Cell membrane</location>
        <topology evidence="1">Multi-pass membrane protein</topology>
    </subcellularLocation>
</comment>
<keyword evidence="3 8" id="KW-0813">Transport</keyword>
<dbReference type="GO" id="GO:1990961">
    <property type="term" value="P:xenobiotic detoxification by transmembrane export across the plasma membrane"/>
    <property type="evidence" value="ECO:0007669"/>
    <property type="project" value="InterPro"/>
</dbReference>
<dbReference type="PROSITE" id="PS50850">
    <property type="entry name" value="MFS"/>
    <property type="match status" value="1"/>
</dbReference>
<accession>A0A8J3E9G1</accession>
<feature type="transmembrane region" description="Helical" evidence="8">
    <location>
        <begin position="171"/>
        <end position="190"/>
    </location>
</feature>
<dbReference type="SUPFAM" id="SSF103473">
    <property type="entry name" value="MFS general substrate transporter"/>
    <property type="match status" value="1"/>
</dbReference>
<comment type="caution">
    <text evidence="10">The sequence shown here is derived from an EMBL/GenBank/DDBJ whole genome shotgun (WGS) entry which is preliminary data.</text>
</comment>
<dbReference type="EMBL" id="BMJS01000054">
    <property type="protein sequence ID" value="GGG07520.1"/>
    <property type="molecule type" value="Genomic_DNA"/>
</dbReference>
<dbReference type="Proteomes" id="UP000636949">
    <property type="component" value="Unassembled WGS sequence"/>
</dbReference>
<feature type="transmembrane region" description="Helical" evidence="8">
    <location>
        <begin position="312"/>
        <end position="337"/>
    </location>
</feature>
<sequence>MLHIKASTSAKVIFVFIIMVTSMLGIFVSDIYVPSLPSISEDFGTGAHLLAFSVTYYFIVFACAQLIYGPLSERFGRRKIFLTGLAISIVGTLITVFSLNFSMLMVGRTFEAVGMAAPMSLGRVILRDVIPDKVKYARFMSFMGIGTLMAPVIAPIVGAFLAHVYHWRADFIFILTLSVICYIGAYIYLVETLLNPKKRLSAKLSVKTYLWVIKNKTFIKNMTISSTIMGAIIAYLSMSAFLFQQYFGLSEIHYAIVFGIGEAFIAVGMFANGMALKYISIERSQAIAVMLFLLSGILITIQAVFFSHSLEFIMLAVIIFNFAAGVIFPTSSTLAIVTFKARLGAVGSLYGCISMLAAGLISGFALSLPLAPNLLIALLILVMAMIATIVLFGIKDKT</sequence>
<proteinExistence type="inferred from homology"/>
<evidence type="ECO:0000259" key="9">
    <source>
        <dbReference type="PROSITE" id="PS50850"/>
    </source>
</evidence>
<dbReference type="PANTHER" id="PTHR23502:SF132">
    <property type="entry name" value="POLYAMINE TRANSPORTER 2-RELATED"/>
    <property type="match status" value="1"/>
</dbReference>
<keyword evidence="7 8" id="KW-0472">Membrane</keyword>
<feature type="transmembrane region" description="Helical" evidence="8">
    <location>
        <begin position="112"/>
        <end position="130"/>
    </location>
</feature>
<comment type="similarity">
    <text evidence="2 8">Belongs to the major facilitator superfamily. Bcr/CmlA family.</text>
</comment>
<name>A0A8J3E9G1_9GAMM</name>
<evidence type="ECO:0000256" key="4">
    <source>
        <dbReference type="ARBA" id="ARBA00022475"/>
    </source>
</evidence>
<dbReference type="Pfam" id="PF07690">
    <property type="entry name" value="MFS_1"/>
    <property type="match status" value="1"/>
</dbReference>
<keyword evidence="6 8" id="KW-1133">Transmembrane helix</keyword>
<keyword evidence="8" id="KW-0997">Cell inner membrane</keyword>
<keyword evidence="4" id="KW-1003">Cell membrane</keyword>